<organism evidence="4 5">
    <name type="scientific">Marivibrio halodurans</name>
    <dbReference type="NCBI Taxonomy" id="2039722"/>
    <lineage>
        <taxon>Bacteria</taxon>
        <taxon>Pseudomonadati</taxon>
        <taxon>Pseudomonadota</taxon>
        <taxon>Alphaproteobacteria</taxon>
        <taxon>Rhodospirillales</taxon>
        <taxon>Rhodospirillaceae</taxon>
        <taxon>Marivibrio</taxon>
    </lineage>
</organism>
<dbReference type="SUPFAM" id="SSF54665">
    <property type="entry name" value="CO dehydrogenase molybdoprotein N-domain-like"/>
    <property type="match status" value="1"/>
</dbReference>
<dbReference type="SUPFAM" id="SSF56003">
    <property type="entry name" value="Molybdenum cofactor-binding domain"/>
    <property type="match status" value="1"/>
</dbReference>
<name>A0A8J7V0J0_9PROT</name>
<dbReference type="Gene3D" id="3.90.1170.50">
    <property type="entry name" value="Aldehyde oxidase/xanthine dehydrogenase, a/b hammerhead"/>
    <property type="match status" value="1"/>
</dbReference>
<dbReference type="InterPro" id="IPR008274">
    <property type="entry name" value="AldOxase/xan_DH_MoCoBD1"/>
</dbReference>
<evidence type="ECO:0000259" key="3">
    <source>
        <dbReference type="SMART" id="SM01008"/>
    </source>
</evidence>
<evidence type="ECO:0000313" key="5">
    <source>
        <dbReference type="Proteomes" id="UP000672602"/>
    </source>
</evidence>
<feature type="domain" description="Aldehyde oxidase/xanthine dehydrogenase a/b hammerhead" evidence="3">
    <location>
        <begin position="18"/>
        <end position="132"/>
    </location>
</feature>
<reference evidence="4" key="1">
    <citation type="submission" date="2021-04" db="EMBL/GenBank/DDBJ databases">
        <authorList>
            <person name="Zhang D.-C."/>
        </authorList>
    </citation>
    <scope>NUCLEOTIDE SEQUENCE</scope>
    <source>
        <strain evidence="4">CGMCC 1.15697</strain>
    </source>
</reference>
<dbReference type="RefSeq" id="WP_210681434.1">
    <property type="nucleotide sequence ID" value="NZ_JAGMWN010000003.1"/>
</dbReference>
<comment type="caution">
    <text evidence="4">The sequence shown here is derived from an EMBL/GenBank/DDBJ whole genome shotgun (WGS) entry which is preliminary data.</text>
</comment>
<dbReference type="GO" id="GO:0016491">
    <property type="term" value="F:oxidoreductase activity"/>
    <property type="evidence" value="ECO:0007669"/>
    <property type="project" value="UniProtKB-KW"/>
</dbReference>
<dbReference type="PANTHER" id="PTHR11908:SF132">
    <property type="entry name" value="ALDEHYDE OXIDASE 1-RELATED"/>
    <property type="match status" value="1"/>
</dbReference>
<dbReference type="InterPro" id="IPR036856">
    <property type="entry name" value="Ald_Oxase/Xan_DH_a/b_sf"/>
</dbReference>
<evidence type="ECO:0000256" key="1">
    <source>
        <dbReference type="ARBA" id="ARBA00022505"/>
    </source>
</evidence>
<dbReference type="InterPro" id="IPR016208">
    <property type="entry name" value="Ald_Oxase/xanthine_DH-like"/>
</dbReference>
<gene>
    <name evidence="4" type="ORF">KAJ83_07495</name>
</gene>
<dbReference type="Pfam" id="PF20256">
    <property type="entry name" value="MoCoBD_2"/>
    <property type="match status" value="1"/>
</dbReference>
<dbReference type="EMBL" id="JAGMWN010000003">
    <property type="protein sequence ID" value="MBP5856846.1"/>
    <property type="molecule type" value="Genomic_DNA"/>
</dbReference>
<dbReference type="PANTHER" id="PTHR11908">
    <property type="entry name" value="XANTHINE DEHYDROGENASE"/>
    <property type="match status" value="1"/>
</dbReference>
<protein>
    <submittedName>
        <fullName evidence="4">Xanthine dehydrogenase family protein molybdopterin-binding subunit</fullName>
    </submittedName>
</protein>
<dbReference type="Pfam" id="PF02738">
    <property type="entry name" value="MoCoBD_1"/>
    <property type="match status" value="1"/>
</dbReference>
<dbReference type="InterPro" id="IPR037165">
    <property type="entry name" value="AldOxase/xan_DH_Mopterin-bd_sf"/>
</dbReference>
<evidence type="ECO:0000313" key="4">
    <source>
        <dbReference type="EMBL" id="MBP5856846.1"/>
    </source>
</evidence>
<proteinExistence type="predicted"/>
<dbReference type="Pfam" id="PF01315">
    <property type="entry name" value="Ald_Xan_dh_C"/>
    <property type="match status" value="1"/>
</dbReference>
<keyword evidence="2" id="KW-0560">Oxidoreductase</keyword>
<keyword evidence="1" id="KW-0500">Molybdenum</keyword>
<keyword evidence="5" id="KW-1185">Reference proteome</keyword>
<dbReference type="AlphaFoldDB" id="A0A8J7V0J0"/>
<accession>A0A8J7V0J0</accession>
<sequence length="779" mass="83892">MGQFGKRQVRAEDDRLITGRGCYIDDITLPNMAHIVVVRSQAAHARITVDTSDARALDGVIAVFTAEDLPEAARILPDCHPNPALTNPRGPSVLANGLVRYVGEPIAAIVAENRYIAEDAAELVQVDYETEAAVIDLEKALTKQSARVHEDLPSNLAALINIATGNADSAFAKAHCVVKERLEIQRGAGQAMETRGVVAHWNRFEDRMVVWNVSQVPYVHRTAIANALGLPERQVQVQNPDVGGGFGYKGLTYTEDILVPVVARQLDRPVKWIEDRREHLIASYHERTQIHELEMATTEDGTILGIRGRFYHDTGAYTPWGPVVPLLTAVNIPGPYRVPNYAVQCDIVYTNTTPVAPVRGAGRPQACYVTERLLDRVGKELGIDPAALRKRNLITAEEYPYDVGFISRDGTRRTYDSGNVPALLDRALEILDYDNTLADCAKLRTEGRYRGIGIACCVEDTGLGPFEEVGMSIEADGSVTVRMGTPSQGQGQKTSFAQVAADILGVPFDKVKVLTGNTDLVRYSIGTFASRAGVVTGSAVSIAANQLKERACAIGAVLLQTSPEELDLKDGKVVLKADETRSIDLAQIVHTSLGESGNPLPLPDFGPGMSTTASFSPPTNTFATGCHAALVEVDPATCKVEILRYIAVEDFGNLINPLIVDGQVIGGVSLGVGNTFFEKAVYDSEGQILTGTFMDYLVATSMDVPRVEIDHLSTPSPLNPLGMKGAGQGGTIPVPAVISSAVENALEPFGVHLCAVPFSESDLFQNLRNDDSKSTRKSA</sequence>
<dbReference type="GO" id="GO:0005506">
    <property type="term" value="F:iron ion binding"/>
    <property type="evidence" value="ECO:0007669"/>
    <property type="project" value="InterPro"/>
</dbReference>
<dbReference type="Proteomes" id="UP000672602">
    <property type="component" value="Unassembled WGS sequence"/>
</dbReference>
<dbReference type="InterPro" id="IPR000674">
    <property type="entry name" value="Ald_Oxase/Xan_DH_a/b"/>
</dbReference>
<evidence type="ECO:0000256" key="2">
    <source>
        <dbReference type="ARBA" id="ARBA00023002"/>
    </source>
</evidence>
<dbReference type="InterPro" id="IPR046867">
    <property type="entry name" value="AldOxase/xan_DH_MoCoBD2"/>
</dbReference>
<dbReference type="Gene3D" id="3.30.365.10">
    <property type="entry name" value="Aldehyde oxidase/xanthine dehydrogenase, molybdopterin binding domain"/>
    <property type="match status" value="4"/>
</dbReference>
<dbReference type="SMART" id="SM01008">
    <property type="entry name" value="Ald_Xan_dh_C"/>
    <property type="match status" value="1"/>
</dbReference>